<gene>
    <name evidence="2" type="ORF">UFOVP597_8</name>
</gene>
<sequence>MELNFEKINLFTQNSDLKKTGIYGWTLPAHNVIMNDGRKFNTCPNAGVCGAFCYAKNGTYLFKNVRKAHLDKLDLVLNHSEKWIEMVNTELKKNKYKGKWIRIHDAGDFFDIEYTRNWFRIMKANPEINFYAYTKEVILFKNTLKPEIPENFIIIYSYGGKQDKFIDKENDRHSDVFYDHEKMIESGYIDIAENDLLSAISPNKKIGLFRNNIKHFIKKMGDKNFSDYSK</sequence>
<evidence type="ECO:0000259" key="1">
    <source>
        <dbReference type="Pfam" id="PF17338"/>
    </source>
</evidence>
<organism evidence="2">
    <name type="scientific">uncultured Caudovirales phage</name>
    <dbReference type="NCBI Taxonomy" id="2100421"/>
    <lineage>
        <taxon>Viruses</taxon>
        <taxon>Duplodnaviria</taxon>
        <taxon>Heunggongvirae</taxon>
        <taxon>Uroviricota</taxon>
        <taxon>Caudoviricetes</taxon>
        <taxon>Peduoviridae</taxon>
        <taxon>Maltschvirus</taxon>
        <taxon>Maltschvirus maltsch</taxon>
    </lineage>
</organism>
<protein>
    <submittedName>
        <fullName evidence="2">Gene 88 protein</fullName>
    </submittedName>
</protein>
<evidence type="ECO:0000313" key="2">
    <source>
        <dbReference type="EMBL" id="CAB4151253.1"/>
    </source>
</evidence>
<name>A0A6J5N1W7_9CAUD</name>
<dbReference type="InterPro" id="IPR020290">
    <property type="entry name" value="Gp88"/>
</dbReference>
<dbReference type="EMBL" id="LR796564">
    <property type="protein sequence ID" value="CAB4151253.1"/>
    <property type="molecule type" value="Genomic_DNA"/>
</dbReference>
<feature type="domain" description="Gene product 88" evidence="1">
    <location>
        <begin position="14"/>
        <end position="221"/>
    </location>
</feature>
<proteinExistence type="predicted"/>
<reference evidence="2" key="1">
    <citation type="submission" date="2020-04" db="EMBL/GenBank/DDBJ databases">
        <authorList>
            <person name="Chiriac C."/>
            <person name="Salcher M."/>
            <person name="Ghai R."/>
            <person name="Kavagutti S V."/>
        </authorList>
    </citation>
    <scope>NUCLEOTIDE SEQUENCE</scope>
</reference>
<dbReference type="Pfam" id="PF17338">
    <property type="entry name" value="GP88"/>
    <property type="match status" value="1"/>
</dbReference>
<accession>A0A6J5N1W7</accession>